<evidence type="ECO:0000313" key="5">
    <source>
        <dbReference type="EMBL" id="HIV09147.1"/>
    </source>
</evidence>
<dbReference type="InterPro" id="IPR018211">
    <property type="entry name" value="ADH_Fe_CS"/>
</dbReference>
<reference evidence="5" key="2">
    <citation type="journal article" date="2021" name="PeerJ">
        <title>Extensive microbial diversity within the chicken gut microbiome revealed by metagenomics and culture.</title>
        <authorList>
            <person name="Gilroy R."/>
            <person name="Ravi A."/>
            <person name="Getino M."/>
            <person name="Pursley I."/>
            <person name="Horton D.L."/>
            <person name="Alikhan N.F."/>
            <person name="Baker D."/>
            <person name="Gharbi K."/>
            <person name="Hall N."/>
            <person name="Watson M."/>
            <person name="Adriaenssens E.M."/>
            <person name="Foster-Nyarko E."/>
            <person name="Jarju S."/>
            <person name="Secka A."/>
            <person name="Antonio M."/>
            <person name="Oren A."/>
            <person name="Chaudhuri R.R."/>
            <person name="La Ragione R."/>
            <person name="Hildebrand F."/>
            <person name="Pallen M.J."/>
        </authorList>
    </citation>
    <scope>NUCLEOTIDE SEQUENCE</scope>
    <source>
        <strain evidence="5">35461</strain>
    </source>
</reference>
<dbReference type="Pfam" id="PF25137">
    <property type="entry name" value="ADH_Fe_C"/>
    <property type="match status" value="1"/>
</dbReference>
<accession>A0A9D1T2F2</accession>
<evidence type="ECO:0000313" key="6">
    <source>
        <dbReference type="Proteomes" id="UP000886845"/>
    </source>
</evidence>
<dbReference type="InterPro" id="IPR056798">
    <property type="entry name" value="ADH_Fe_C"/>
</dbReference>
<dbReference type="CDD" id="cd08179">
    <property type="entry name" value="NADPH_BDH"/>
    <property type="match status" value="1"/>
</dbReference>
<dbReference type="GO" id="GO:0004022">
    <property type="term" value="F:alcohol dehydrogenase (NAD+) activity"/>
    <property type="evidence" value="ECO:0007669"/>
    <property type="project" value="TreeGrafter"/>
</dbReference>
<protein>
    <submittedName>
        <fullName evidence="5">Iron-containing alcohol dehydrogenase</fullName>
    </submittedName>
</protein>
<dbReference type="Gene3D" id="3.40.50.1970">
    <property type="match status" value="1"/>
</dbReference>
<dbReference type="FunFam" id="3.40.50.1970:FF:000003">
    <property type="entry name" value="Alcohol dehydrogenase, iron-containing"/>
    <property type="match status" value="1"/>
</dbReference>
<dbReference type="InterPro" id="IPR039697">
    <property type="entry name" value="Alcohol_dehydrogenase_Fe"/>
</dbReference>
<dbReference type="PROSITE" id="PS00913">
    <property type="entry name" value="ADH_IRON_1"/>
    <property type="match status" value="1"/>
</dbReference>
<reference evidence="5" key="1">
    <citation type="submission" date="2020-10" db="EMBL/GenBank/DDBJ databases">
        <authorList>
            <person name="Gilroy R."/>
        </authorList>
    </citation>
    <scope>NUCLEOTIDE SEQUENCE</scope>
    <source>
        <strain evidence="5">35461</strain>
    </source>
</reference>
<sequence length="392" mass="42045">MARFTLPRDIYFGPGAMKELAVLGKSRKHAFVVTGGHSMQKSGALDRLCKILADAGLQVTQFTGVEPDPSVETVMKGAQAMRDCQPDVIVAIGGGSPIDAAKAMWVFYEHPEKTFDDIKDPFTMPQLRQKAIFVAIPSTSGTATEVTAFSVITDYSTKVKYPLADFEITPDIAIVDGDLAETMPPKLTAHTGLDALTHAIEAYVAALHSDFSDPLAIKAIQMIDDDLVASYNGDKAARGRMHVAQCLAGMAFSNALLGITHSIAHKIGAQFGLPHGLCNAILQPFVIQFNRKACEARYADIARALGLPGATEKQLVNVLVDKICALNDSLDIPPTLEAAGVTRELFDAHLDFIAENAVKDPCTGANPRETTAEDIRKILVAAYDGIPAAINW</sequence>
<dbReference type="FunFam" id="1.20.1090.10:FF:000001">
    <property type="entry name" value="Aldehyde-alcohol dehydrogenase"/>
    <property type="match status" value="1"/>
</dbReference>
<dbReference type="PANTHER" id="PTHR11496">
    <property type="entry name" value="ALCOHOL DEHYDROGENASE"/>
    <property type="match status" value="1"/>
</dbReference>
<proteinExistence type="inferred from homology"/>
<evidence type="ECO:0000259" key="3">
    <source>
        <dbReference type="Pfam" id="PF00465"/>
    </source>
</evidence>
<dbReference type="Proteomes" id="UP000886845">
    <property type="component" value="Unassembled WGS sequence"/>
</dbReference>
<dbReference type="GO" id="GO:0046872">
    <property type="term" value="F:metal ion binding"/>
    <property type="evidence" value="ECO:0007669"/>
    <property type="project" value="InterPro"/>
</dbReference>
<dbReference type="Gene3D" id="1.20.1090.10">
    <property type="entry name" value="Dehydroquinate synthase-like - alpha domain"/>
    <property type="match status" value="1"/>
</dbReference>
<dbReference type="InterPro" id="IPR034802">
    <property type="entry name" value="NADPH_BDH"/>
</dbReference>
<dbReference type="EMBL" id="DVOR01000107">
    <property type="protein sequence ID" value="HIV09147.1"/>
    <property type="molecule type" value="Genomic_DNA"/>
</dbReference>
<dbReference type="InterPro" id="IPR001670">
    <property type="entry name" value="ADH_Fe/GldA"/>
</dbReference>
<feature type="domain" description="Fe-containing alcohol dehydrogenase-like C-terminal" evidence="4">
    <location>
        <begin position="188"/>
        <end position="383"/>
    </location>
</feature>
<evidence type="ECO:0000256" key="1">
    <source>
        <dbReference type="ARBA" id="ARBA00007358"/>
    </source>
</evidence>
<evidence type="ECO:0000259" key="4">
    <source>
        <dbReference type="Pfam" id="PF25137"/>
    </source>
</evidence>
<dbReference type="PANTHER" id="PTHR11496:SF83">
    <property type="entry name" value="HYDROXYACID-OXOACID TRANSHYDROGENASE, MITOCHONDRIAL"/>
    <property type="match status" value="1"/>
</dbReference>
<dbReference type="PROSITE" id="PS00060">
    <property type="entry name" value="ADH_IRON_2"/>
    <property type="match status" value="1"/>
</dbReference>
<dbReference type="Pfam" id="PF00465">
    <property type="entry name" value="Fe-ADH"/>
    <property type="match status" value="1"/>
</dbReference>
<dbReference type="SUPFAM" id="SSF56796">
    <property type="entry name" value="Dehydroquinate synthase-like"/>
    <property type="match status" value="1"/>
</dbReference>
<comment type="similarity">
    <text evidence="1">Belongs to the iron-containing alcohol dehydrogenase family.</text>
</comment>
<comment type="caution">
    <text evidence="5">The sequence shown here is derived from an EMBL/GenBank/DDBJ whole genome shotgun (WGS) entry which is preliminary data.</text>
</comment>
<gene>
    <name evidence="5" type="ORF">IAC79_03420</name>
</gene>
<organism evidence="5 6">
    <name type="scientific">Candidatus Spyradenecus faecavium</name>
    <dbReference type="NCBI Taxonomy" id="2840947"/>
    <lineage>
        <taxon>Bacteria</taxon>
        <taxon>Pseudomonadati</taxon>
        <taxon>Lentisphaerota</taxon>
        <taxon>Lentisphaeria</taxon>
        <taxon>Lentisphaerales</taxon>
        <taxon>Lentisphaeraceae</taxon>
        <taxon>Lentisphaeraceae incertae sedis</taxon>
        <taxon>Candidatus Spyradenecus</taxon>
    </lineage>
</organism>
<feature type="domain" description="Alcohol dehydrogenase iron-type/glycerol dehydrogenase GldA" evidence="3">
    <location>
        <begin position="7"/>
        <end position="176"/>
    </location>
</feature>
<evidence type="ECO:0000256" key="2">
    <source>
        <dbReference type="ARBA" id="ARBA00023002"/>
    </source>
</evidence>
<name>A0A9D1T2F2_9BACT</name>
<dbReference type="AlphaFoldDB" id="A0A9D1T2F2"/>
<keyword evidence="2" id="KW-0560">Oxidoreductase</keyword>